<keyword evidence="2" id="KW-1133">Transmembrane helix</keyword>
<dbReference type="EMBL" id="JACHGH010000006">
    <property type="protein sequence ID" value="MBB6453989.1"/>
    <property type="molecule type" value="Genomic_DNA"/>
</dbReference>
<feature type="region of interest" description="Disordered" evidence="1">
    <location>
        <begin position="1"/>
        <end position="30"/>
    </location>
</feature>
<dbReference type="InterPro" id="IPR024596">
    <property type="entry name" value="RNApol_su_b/EpuA"/>
</dbReference>
<evidence type="ECO:0000313" key="3">
    <source>
        <dbReference type="EMBL" id="MBB6453989.1"/>
    </source>
</evidence>
<evidence type="ECO:0000256" key="2">
    <source>
        <dbReference type="SAM" id="Phobius"/>
    </source>
</evidence>
<keyword evidence="2" id="KW-0812">Transmembrane</keyword>
<dbReference type="Proteomes" id="UP000581688">
    <property type="component" value="Unassembled WGS sequence"/>
</dbReference>
<dbReference type="Pfam" id="PF11772">
    <property type="entry name" value="EpuA"/>
    <property type="match status" value="1"/>
</dbReference>
<feature type="transmembrane region" description="Helical" evidence="2">
    <location>
        <begin position="51"/>
        <end position="76"/>
    </location>
</feature>
<gene>
    <name evidence="3" type="ORF">HNQ94_002440</name>
</gene>
<protein>
    <submittedName>
        <fullName evidence="3">Ferric-dicitrate binding protein FerR (Iron transport regulator)</fullName>
    </submittedName>
</protein>
<keyword evidence="2" id="KW-0472">Membrane</keyword>
<comment type="caution">
    <text evidence="3">The sequence shown here is derived from an EMBL/GenBank/DDBJ whole genome shotgun (WGS) entry which is preliminary data.</text>
</comment>
<dbReference type="RefSeq" id="WP_174497959.1">
    <property type="nucleotide sequence ID" value="NZ_CADDWK010000024.1"/>
</dbReference>
<name>A0A841Q659_9BACI</name>
<evidence type="ECO:0000256" key="1">
    <source>
        <dbReference type="SAM" id="MobiDB-lite"/>
    </source>
</evidence>
<dbReference type="AlphaFoldDB" id="A0A841Q659"/>
<proteinExistence type="predicted"/>
<sequence>MVTEEKESPTITRESAREQRKSARLEAKQTKKEQKIEKKIKKFRRRLIPMWVRIILVLALCAGALVAGLMVGYGVIGNGEPADALDKSTWQHIVDIVKKEE</sequence>
<reference evidence="3 4" key="1">
    <citation type="submission" date="2020-08" db="EMBL/GenBank/DDBJ databases">
        <title>Genomic Encyclopedia of Type Strains, Phase IV (KMG-IV): sequencing the most valuable type-strain genomes for metagenomic binning, comparative biology and taxonomic classification.</title>
        <authorList>
            <person name="Goeker M."/>
        </authorList>
    </citation>
    <scope>NUCLEOTIDE SEQUENCE [LARGE SCALE GENOMIC DNA]</scope>
    <source>
        <strain evidence="3 4">DSM 19612</strain>
    </source>
</reference>
<accession>A0A841Q659</accession>
<evidence type="ECO:0000313" key="4">
    <source>
        <dbReference type="Proteomes" id="UP000581688"/>
    </source>
</evidence>
<organism evidence="3 4">
    <name type="scientific">Salirhabdus euzebyi</name>
    <dbReference type="NCBI Taxonomy" id="394506"/>
    <lineage>
        <taxon>Bacteria</taxon>
        <taxon>Bacillati</taxon>
        <taxon>Bacillota</taxon>
        <taxon>Bacilli</taxon>
        <taxon>Bacillales</taxon>
        <taxon>Bacillaceae</taxon>
        <taxon>Salirhabdus</taxon>
    </lineage>
</organism>
<keyword evidence="4" id="KW-1185">Reference proteome</keyword>